<evidence type="ECO:0000313" key="2">
    <source>
        <dbReference type="EMBL" id="MDJ1649873.1"/>
    </source>
</evidence>
<gene>
    <name evidence="2" type="ORF">QNJ86_03575</name>
</gene>
<sequence length="83" mass="9716">MVDYEGRIVMRLEQARVHRGISVAELARRIGVDRKRLWRVLNGQRAMRVDEFVKLCAFFGVGIKSFIPKARTARRPPERPPRK</sequence>
<dbReference type="Proteomes" id="UP001232750">
    <property type="component" value="Unassembled WGS sequence"/>
</dbReference>
<organism evidence="2 3">
    <name type="scientific">Gordonibacter faecis</name>
    <dbReference type="NCBI Taxonomy" id="3047475"/>
    <lineage>
        <taxon>Bacteria</taxon>
        <taxon>Bacillati</taxon>
        <taxon>Actinomycetota</taxon>
        <taxon>Coriobacteriia</taxon>
        <taxon>Eggerthellales</taxon>
        <taxon>Eggerthellaceae</taxon>
        <taxon>Gordonibacter</taxon>
    </lineage>
</organism>
<dbReference type="InterPro" id="IPR010982">
    <property type="entry name" value="Lambda_DNA-bd_dom_sf"/>
</dbReference>
<accession>A0ABT7DK20</accession>
<dbReference type="EMBL" id="JASJEU010000007">
    <property type="protein sequence ID" value="MDJ1649873.1"/>
    <property type="molecule type" value="Genomic_DNA"/>
</dbReference>
<dbReference type="RefSeq" id="WP_283831219.1">
    <property type="nucleotide sequence ID" value="NZ_JASJEU010000007.1"/>
</dbReference>
<proteinExistence type="predicted"/>
<comment type="caution">
    <text evidence="2">The sequence shown here is derived from an EMBL/GenBank/DDBJ whole genome shotgun (WGS) entry which is preliminary data.</text>
</comment>
<keyword evidence="3" id="KW-1185">Reference proteome</keyword>
<dbReference type="SMART" id="SM00530">
    <property type="entry name" value="HTH_XRE"/>
    <property type="match status" value="1"/>
</dbReference>
<dbReference type="Gene3D" id="1.10.260.40">
    <property type="entry name" value="lambda repressor-like DNA-binding domains"/>
    <property type="match status" value="1"/>
</dbReference>
<feature type="domain" description="HTH cro/C1-type" evidence="1">
    <location>
        <begin position="12"/>
        <end position="66"/>
    </location>
</feature>
<protein>
    <submittedName>
        <fullName evidence="2">Helix-turn-helix transcriptional regulator</fullName>
    </submittedName>
</protein>
<dbReference type="InterPro" id="IPR001387">
    <property type="entry name" value="Cro/C1-type_HTH"/>
</dbReference>
<dbReference type="CDD" id="cd00093">
    <property type="entry name" value="HTH_XRE"/>
    <property type="match status" value="1"/>
</dbReference>
<evidence type="ECO:0000259" key="1">
    <source>
        <dbReference type="PROSITE" id="PS50943"/>
    </source>
</evidence>
<name>A0ABT7DK20_9ACTN</name>
<dbReference type="SUPFAM" id="SSF47413">
    <property type="entry name" value="lambda repressor-like DNA-binding domains"/>
    <property type="match status" value="1"/>
</dbReference>
<reference evidence="2 3" key="1">
    <citation type="submission" date="2023-05" db="EMBL/GenBank/DDBJ databases">
        <title>Gordonibacter KGMB12511T sp. nov., isolated from faeces of healthy Korean.</title>
        <authorList>
            <person name="Kim H.S."/>
            <person name="Kim J.-S."/>
            <person name="Suh M.K."/>
            <person name="Eom M.K."/>
            <person name="Do H.E."/>
            <person name="Lee J.-S."/>
        </authorList>
    </citation>
    <scope>NUCLEOTIDE SEQUENCE [LARGE SCALE GENOMIC DNA]</scope>
    <source>
        <strain evidence="2 3">KGMB12511</strain>
    </source>
</reference>
<dbReference type="Pfam" id="PF13560">
    <property type="entry name" value="HTH_31"/>
    <property type="match status" value="1"/>
</dbReference>
<dbReference type="PROSITE" id="PS50943">
    <property type="entry name" value="HTH_CROC1"/>
    <property type="match status" value="1"/>
</dbReference>
<evidence type="ECO:0000313" key="3">
    <source>
        <dbReference type="Proteomes" id="UP001232750"/>
    </source>
</evidence>